<keyword evidence="2" id="KW-0812">Transmembrane</keyword>
<keyword evidence="2" id="KW-0472">Membrane</keyword>
<protein>
    <recommendedName>
        <fullName evidence="5">DNA-directed RNA polymerase subunit beta</fullName>
    </recommendedName>
</protein>
<dbReference type="AlphaFoldDB" id="A0A917EXT0"/>
<dbReference type="Proteomes" id="UP000660110">
    <property type="component" value="Unassembled WGS sequence"/>
</dbReference>
<reference evidence="3" key="2">
    <citation type="submission" date="2020-09" db="EMBL/GenBank/DDBJ databases">
        <authorList>
            <person name="Sun Q."/>
            <person name="Zhou Y."/>
        </authorList>
    </citation>
    <scope>NUCLEOTIDE SEQUENCE</scope>
    <source>
        <strain evidence="3">CGMCC 1.12153</strain>
    </source>
</reference>
<dbReference type="InterPro" id="IPR024596">
    <property type="entry name" value="RNApol_su_b/EpuA"/>
</dbReference>
<feature type="region of interest" description="Disordered" evidence="1">
    <location>
        <begin position="1"/>
        <end position="30"/>
    </location>
</feature>
<accession>A0A917EXT0</accession>
<name>A0A917EXT0_HALAA</name>
<evidence type="ECO:0008006" key="5">
    <source>
        <dbReference type="Google" id="ProtNLM"/>
    </source>
</evidence>
<feature type="compositionally biased region" description="Basic residues" evidence="1">
    <location>
        <begin position="19"/>
        <end position="30"/>
    </location>
</feature>
<evidence type="ECO:0000313" key="3">
    <source>
        <dbReference type="EMBL" id="GGF22015.1"/>
    </source>
</evidence>
<comment type="caution">
    <text evidence="3">The sequence shown here is derived from an EMBL/GenBank/DDBJ whole genome shotgun (WGS) entry which is preliminary data.</text>
</comment>
<evidence type="ECO:0000256" key="1">
    <source>
        <dbReference type="SAM" id="MobiDB-lite"/>
    </source>
</evidence>
<reference evidence="3" key="1">
    <citation type="journal article" date="2014" name="Int. J. Syst. Evol. Microbiol.">
        <title>Complete genome sequence of Corynebacterium casei LMG S-19264T (=DSM 44701T), isolated from a smear-ripened cheese.</title>
        <authorList>
            <consortium name="US DOE Joint Genome Institute (JGI-PGF)"/>
            <person name="Walter F."/>
            <person name="Albersmeier A."/>
            <person name="Kalinowski J."/>
            <person name="Ruckert C."/>
        </authorList>
    </citation>
    <scope>NUCLEOTIDE SEQUENCE</scope>
    <source>
        <strain evidence="3">CGMCC 1.12153</strain>
    </source>
</reference>
<feature type="transmembrane region" description="Helical" evidence="2">
    <location>
        <begin position="38"/>
        <end position="64"/>
    </location>
</feature>
<dbReference type="RefSeq" id="WP_188377440.1">
    <property type="nucleotide sequence ID" value="NZ_BMEL01000002.1"/>
</dbReference>
<sequence>MATEEKNVKKKQLRPQQKKDKKPKEKRTKSTRRRLLPIWLRILLVLVLSAVALALGLMIGYGIIGDGDPLDALSWSTWQHIIDIVTGETE</sequence>
<dbReference type="Pfam" id="PF11772">
    <property type="entry name" value="EpuA"/>
    <property type="match status" value="1"/>
</dbReference>
<evidence type="ECO:0000256" key="2">
    <source>
        <dbReference type="SAM" id="Phobius"/>
    </source>
</evidence>
<organism evidence="3 4">
    <name type="scientific">Halobacillus andaensis</name>
    <dbReference type="NCBI Taxonomy" id="1176239"/>
    <lineage>
        <taxon>Bacteria</taxon>
        <taxon>Bacillati</taxon>
        <taxon>Bacillota</taxon>
        <taxon>Bacilli</taxon>
        <taxon>Bacillales</taxon>
        <taxon>Bacillaceae</taxon>
        <taxon>Halobacillus</taxon>
    </lineage>
</organism>
<gene>
    <name evidence="3" type="ORF">GCM10010954_21060</name>
</gene>
<evidence type="ECO:0000313" key="4">
    <source>
        <dbReference type="Proteomes" id="UP000660110"/>
    </source>
</evidence>
<dbReference type="EMBL" id="BMEL01000002">
    <property type="protein sequence ID" value="GGF22015.1"/>
    <property type="molecule type" value="Genomic_DNA"/>
</dbReference>
<proteinExistence type="predicted"/>
<keyword evidence="4" id="KW-1185">Reference proteome</keyword>
<keyword evidence="2" id="KW-1133">Transmembrane helix</keyword>